<proteinExistence type="predicted"/>
<keyword evidence="10" id="KW-1185">Reference proteome</keyword>
<dbReference type="GO" id="GO:0016787">
    <property type="term" value="F:hydrolase activity"/>
    <property type="evidence" value="ECO:0007669"/>
    <property type="project" value="UniProtKB-UniRule"/>
</dbReference>
<dbReference type="Proteomes" id="UP000260812">
    <property type="component" value="Unassembled WGS sequence"/>
</dbReference>
<evidence type="ECO:0000259" key="7">
    <source>
        <dbReference type="PROSITE" id="PS51198"/>
    </source>
</evidence>
<evidence type="ECO:0000256" key="6">
    <source>
        <dbReference type="SAM" id="Coils"/>
    </source>
</evidence>
<dbReference type="EMBL" id="QVLU01000010">
    <property type="protein sequence ID" value="RGE71377.1"/>
    <property type="molecule type" value="Genomic_DNA"/>
</dbReference>
<evidence type="ECO:0000256" key="5">
    <source>
        <dbReference type="PROSITE-ProRule" id="PRU00560"/>
    </source>
</evidence>
<gene>
    <name evidence="9" type="ORF">DWY69_12230</name>
    <name evidence="8" type="ORF">DXC51_13720</name>
</gene>
<sequence>MHKDSGGKITCRRQEKPLPFPEEQIHLAQTLERLEEALAEAGENADRLEQEYREAKRYMADNRGEIDPHEMFQNELLLKQTDRTGAFAAGVRDRIARLKESPYFARIDFREDGSPADEIYYIGRFGFQYKKKPLIYDWRAPVSGMFYDYENGPASFEAPAGRITGLLTRKRQFKITDGVMEYALESSLNVQDDVLQKELSATSDEKMKSIIATIQKEQNRIIRNEKTETLIIQGVAGSGKTSIALHRIAFLLYRFQKELSSRNVTIISPNRVFGDYIANVIPELGEEPIFELGFAELAQLQLEGVIGFVPESDPLDTKDEKFRERVRYKSTLEFVRLLEEYRRQLPYTVFLPEDYRWGRFFVEKEWIRKRFLAYTKFPVKKRLALTAGDIRERMQTENIRGEELPRAAAIEKSLMNMLTIKDSLALYRDFYEKMGIAGLFAMPAPRTLEWADVYPFLYLRAAFEGLKQSGVTKHLVIDEMQDYTPVQYAVLNEMFRCHKTILGDFGQRLNPDHLHTLKDIRRMYKSAEFVMLNKSYRSTYEIISFARRICPNDLLEAMERHGEEPQVIACGDRQAQIGIIREEVQSFEERREMGKSASMGIILKTDREAEAMYDALARQCKVTLISPESTGFSDGVSITSVRMAKGLEFDEVVVADADKNTYGAEFDRGLLYVACTRAMHRLTVIGVGELAEFGDRGK</sequence>
<dbReference type="Pfam" id="PF13538">
    <property type="entry name" value="UvrD_C_2"/>
    <property type="match status" value="1"/>
</dbReference>
<name>A0A3E3IWC6_9FIRM</name>
<dbReference type="PROSITE" id="PS51198">
    <property type="entry name" value="UVRD_HELICASE_ATP_BIND"/>
    <property type="match status" value="1"/>
</dbReference>
<organism evidence="9 11">
    <name type="scientific">Eisenbergiella massiliensis</name>
    <dbReference type="NCBI Taxonomy" id="1720294"/>
    <lineage>
        <taxon>Bacteria</taxon>
        <taxon>Bacillati</taxon>
        <taxon>Bacillota</taxon>
        <taxon>Clostridia</taxon>
        <taxon>Lachnospirales</taxon>
        <taxon>Lachnospiraceae</taxon>
        <taxon>Eisenbergiella</taxon>
    </lineage>
</organism>
<comment type="caution">
    <text evidence="9">The sequence shown here is derived from an EMBL/GenBank/DDBJ whole genome shotgun (WGS) entry which is preliminary data.</text>
</comment>
<dbReference type="SUPFAM" id="SSF52540">
    <property type="entry name" value="P-loop containing nucleoside triphosphate hydrolases"/>
    <property type="match status" value="1"/>
</dbReference>
<dbReference type="GO" id="GO:0005524">
    <property type="term" value="F:ATP binding"/>
    <property type="evidence" value="ECO:0007669"/>
    <property type="project" value="UniProtKB-UniRule"/>
</dbReference>
<keyword evidence="4 5" id="KW-0067">ATP-binding</keyword>
<dbReference type="PANTHER" id="PTHR11070">
    <property type="entry name" value="UVRD / RECB / PCRA DNA HELICASE FAMILY MEMBER"/>
    <property type="match status" value="1"/>
</dbReference>
<feature type="coiled-coil region" evidence="6">
    <location>
        <begin position="24"/>
        <end position="65"/>
    </location>
</feature>
<dbReference type="InterPro" id="IPR027785">
    <property type="entry name" value="UvrD-like_helicase_C"/>
</dbReference>
<accession>A0A3E3IWC6</accession>
<keyword evidence="2 5" id="KW-0378">Hydrolase</keyword>
<evidence type="ECO:0000313" key="8">
    <source>
        <dbReference type="EMBL" id="RGE59848.1"/>
    </source>
</evidence>
<dbReference type="AlphaFoldDB" id="A0A3E3IWC6"/>
<dbReference type="GO" id="GO:0000725">
    <property type="term" value="P:recombinational repair"/>
    <property type="evidence" value="ECO:0007669"/>
    <property type="project" value="TreeGrafter"/>
</dbReference>
<dbReference type="InterPro" id="IPR014016">
    <property type="entry name" value="UvrD-like_ATP-bd"/>
</dbReference>
<dbReference type="PANTHER" id="PTHR11070:SF17">
    <property type="entry name" value="DNA HELICASE IV"/>
    <property type="match status" value="1"/>
</dbReference>
<dbReference type="InterPro" id="IPR027417">
    <property type="entry name" value="P-loop_NTPase"/>
</dbReference>
<feature type="domain" description="UvrD-like helicase ATP-binding" evidence="7">
    <location>
        <begin position="213"/>
        <end position="539"/>
    </location>
</feature>
<dbReference type="GO" id="GO:0003677">
    <property type="term" value="F:DNA binding"/>
    <property type="evidence" value="ECO:0007669"/>
    <property type="project" value="InterPro"/>
</dbReference>
<evidence type="ECO:0000256" key="3">
    <source>
        <dbReference type="ARBA" id="ARBA00022806"/>
    </source>
</evidence>
<keyword evidence="1 5" id="KW-0547">Nucleotide-binding</keyword>
<reference evidence="9 11" key="1">
    <citation type="submission" date="2018-08" db="EMBL/GenBank/DDBJ databases">
        <title>A genome reference for cultivated species of the human gut microbiota.</title>
        <authorList>
            <person name="Zou Y."/>
            <person name="Xue W."/>
            <person name="Luo G."/>
        </authorList>
    </citation>
    <scope>NUCLEOTIDE SEQUENCE [LARGE SCALE GENOMIC DNA]</scope>
    <source>
        <strain evidence="9 11">AF26-4BH</strain>
        <strain evidence="8">TF05-5AC</strain>
    </source>
</reference>
<evidence type="ECO:0000313" key="9">
    <source>
        <dbReference type="EMBL" id="RGE71377.1"/>
    </source>
</evidence>
<dbReference type="InterPro" id="IPR000212">
    <property type="entry name" value="DNA_helicase_UvrD/REP"/>
</dbReference>
<dbReference type="RefSeq" id="WP_021634958.1">
    <property type="nucleotide sequence ID" value="NZ_CANNOQ010000191.1"/>
</dbReference>
<feature type="binding site" evidence="5">
    <location>
        <begin position="234"/>
        <end position="241"/>
    </location>
    <ligand>
        <name>ATP</name>
        <dbReference type="ChEBI" id="CHEBI:30616"/>
    </ligand>
</feature>
<dbReference type="Proteomes" id="UP000261166">
    <property type="component" value="Unassembled WGS sequence"/>
</dbReference>
<keyword evidence="6" id="KW-0175">Coiled coil</keyword>
<evidence type="ECO:0000313" key="10">
    <source>
        <dbReference type="Proteomes" id="UP000260812"/>
    </source>
</evidence>
<keyword evidence="3 5" id="KW-0347">Helicase</keyword>
<evidence type="ECO:0000256" key="4">
    <source>
        <dbReference type="ARBA" id="ARBA00022840"/>
    </source>
</evidence>
<dbReference type="Gene3D" id="3.40.50.300">
    <property type="entry name" value="P-loop containing nucleotide triphosphate hydrolases"/>
    <property type="match status" value="2"/>
</dbReference>
<evidence type="ECO:0000313" key="11">
    <source>
        <dbReference type="Proteomes" id="UP000261166"/>
    </source>
</evidence>
<dbReference type="GeneID" id="97987899"/>
<evidence type="ECO:0000256" key="1">
    <source>
        <dbReference type="ARBA" id="ARBA00022741"/>
    </source>
</evidence>
<evidence type="ECO:0000256" key="2">
    <source>
        <dbReference type="ARBA" id="ARBA00022801"/>
    </source>
</evidence>
<dbReference type="GO" id="GO:0005829">
    <property type="term" value="C:cytosol"/>
    <property type="evidence" value="ECO:0007669"/>
    <property type="project" value="TreeGrafter"/>
</dbReference>
<dbReference type="GO" id="GO:0043138">
    <property type="term" value="F:3'-5' DNA helicase activity"/>
    <property type="evidence" value="ECO:0007669"/>
    <property type="project" value="TreeGrafter"/>
</dbReference>
<protein>
    <submittedName>
        <fullName evidence="9">Helicase</fullName>
    </submittedName>
</protein>
<dbReference type="EMBL" id="QVLV01000008">
    <property type="protein sequence ID" value="RGE59848.1"/>
    <property type="molecule type" value="Genomic_DNA"/>
</dbReference>
<dbReference type="OrthoDB" id="9787585at2"/>